<keyword evidence="4" id="KW-1185">Reference proteome</keyword>
<accession>A0ABT3A8V4</accession>
<proteinExistence type="inferred from homology"/>
<dbReference type="NCBIfam" id="NF004794">
    <property type="entry name" value="PRK06142.1"/>
    <property type="match status" value="1"/>
</dbReference>
<dbReference type="Pfam" id="PF00378">
    <property type="entry name" value="ECH_1"/>
    <property type="match status" value="1"/>
</dbReference>
<dbReference type="RefSeq" id="WP_263712411.1">
    <property type="nucleotide sequence ID" value="NZ_JAOWKX010000005.1"/>
</dbReference>
<protein>
    <submittedName>
        <fullName evidence="3">Crotonase/enoyl-CoA hydratase family protein</fullName>
    </submittedName>
</protein>
<dbReference type="CDD" id="cd06558">
    <property type="entry name" value="crotonase-like"/>
    <property type="match status" value="1"/>
</dbReference>
<evidence type="ECO:0000313" key="3">
    <source>
        <dbReference type="EMBL" id="MCV2885119.1"/>
    </source>
</evidence>
<dbReference type="PANTHER" id="PTHR43149">
    <property type="entry name" value="ENOYL-COA HYDRATASE"/>
    <property type="match status" value="1"/>
</dbReference>
<sequence>MSDNLLSDLTTVSVSIENHIAHIQLNRPEKLNCMSPAFWEEFPKVVKEIDRQAEARVIVISSTGPHFSAGMDLDVFAQIGRSFEGEPARRAERLRRTVLELQAAFNVLETCRLPVIACVQGGAIGAGLDLLCACDIRYCTEDAFFSIKETQIGMTADVGTLQRLPHLMPAGIVREMAFTGRDLHAQEAVKHGFVNGTFADQASLIKHVMKLAASIAMNSPVAVTGCKEMLNYARDHSVNDSLNYIATWQSGMFQMPDLQEALTAQQEKRMPSFEPLHPNESTMTK</sequence>
<dbReference type="EMBL" id="JAOWKX010000005">
    <property type="protein sequence ID" value="MCV2885119.1"/>
    <property type="molecule type" value="Genomic_DNA"/>
</dbReference>
<dbReference type="InterPro" id="IPR001753">
    <property type="entry name" value="Enoyl-CoA_hydra/iso"/>
</dbReference>
<comment type="similarity">
    <text evidence="1">Belongs to the enoyl-CoA hydratase/isomerase family.</text>
</comment>
<gene>
    <name evidence="3" type="ORF">OE749_10490</name>
</gene>
<feature type="region of interest" description="Disordered" evidence="2">
    <location>
        <begin position="264"/>
        <end position="285"/>
    </location>
</feature>
<evidence type="ECO:0000256" key="1">
    <source>
        <dbReference type="ARBA" id="ARBA00005254"/>
    </source>
</evidence>
<dbReference type="SUPFAM" id="SSF52096">
    <property type="entry name" value="ClpP/crotonase"/>
    <property type="match status" value="1"/>
</dbReference>
<name>A0ABT3A8V4_9ALTE</name>
<dbReference type="InterPro" id="IPR029045">
    <property type="entry name" value="ClpP/crotonase-like_dom_sf"/>
</dbReference>
<evidence type="ECO:0000256" key="2">
    <source>
        <dbReference type="SAM" id="MobiDB-lite"/>
    </source>
</evidence>
<reference evidence="3 4" key="1">
    <citation type="submission" date="2022-10" db="EMBL/GenBank/DDBJ databases">
        <title>Aestuariibacter sp. AA17 isolated from Montipora capitata coral fragment.</title>
        <authorList>
            <person name="Emsley S.A."/>
            <person name="Pfannmuller K.M."/>
            <person name="Loughran R.M."/>
            <person name="Shlafstein M."/>
            <person name="Papke E."/>
            <person name="Saw J.H."/>
            <person name="Ushijima B."/>
            <person name="Videau P."/>
        </authorList>
    </citation>
    <scope>NUCLEOTIDE SEQUENCE [LARGE SCALE GENOMIC DNA]</scope>
    <source>
        <strain evidence="3 4">AA17</strain>
    </source>
</reference>
<comment type="caution">
    <text evidence="3">The sequence shown here is derived from an EMBL/GenBank/DDBJ whole genome shotgun (WGS) entry which is preliminary data.</text>
</comment>
<dbReference type="Gene3D" id="3.90.226.10">
    <property type="entry name" value="2-enoyl-CoA Hydratase, Chain A, domain 1"/>
    <property type="match status" value="1"/>
</dbReference>
<dbReference type="Gene3D" id="1.10.12.10">
    <property type="entry name" value="Lyase 2-enoyl-coa Hydratase, Chain A, domain 2"/>
    <property type="match status" value="1"/>
</dbReference>
<dbReference type="InterPro" id="IPR014748">
    <property type="entry name" value="Enoyl-CoA_hydra_C"/>
</dbReference>
<dbReference type="InterPro" id="IPR045002">
    <property type="entry name" value="Ech1-like"/>
</dbReference>
<organism evidence="3 4">
    <name type="scientific">Fluctibacter corallii</name>
    <dbReference type="NCBI Taxonomy" id="2984329"/>
    <lineage>
        <taxon>Bacteria</taxon>
        <taxon>Pseudomonadati</taxon>
        <taxon>Pseudomonadota</taxon>
        <taxon>Gammaproteobacteria</taxon>
        <taxon>Alteromonadales</taxon>
        <taxon>Alteromonadaceae</taxon>
        <taxon>Fluctibacter</taxon>
    </lineage>
</organism>
<dbReference type="Proteomes" id="UP001652504">
    <property type="component" value="Unassembled WGS sequence"/>
</dbReference>
<evidence type="ECO:0000313" key="4">
    <source>
        <dbReference type="Proteomes" id="UP001652504"/>
    </source>
</evidence>